<evidence type="ECO:0000256" key="2">
    <source>
        <dbReference type="ARBA" id="ARBA00025079"/>
    </source>
</evidence>
<gene>
    <name evidence="5" type="ORF">EWM64_g8702</name>
</gene>
<dbReference type="Pfam" id="PF11640">
    <property type="entry name" value="TAN"/>
    <property type="match status" value="1"/>
</dbReference>
<evidence type="ECO:0000256" key="1">
    <source>
        <dbReference type="ARBA" id="ARBA00011370"/>
    </source>
</evidence>
<dbReference type="SUPFAM" id="SSF48371">
    <property type="entry name" value="ARM repeat"/>
    <property type="match status" value="1"/>
</dbReference>
<comment type="function">
    <text evidence="2">Serine/threonine protein kinase which activates checkpoint signaling upon genotoxic stresses such as ionizing radiation (IR), ultraviolet light (UV), or DNA replication stalling, thereby acting as a DNA damage sensor. Recognizes the substrate consensus sequence [ST]-Q. Phosphorylates histone H2A to form H2AS128ph (gamma-H2A) at sites of DNA damage, involved in the regulation of DNA damage response mechanism. Required for the control of telomere length and genome stability.</text>
</comment>
<sequence>MNNLKTVLNQLRSDKVKERQEGINSLRSAFARDSAIDSVDEAGDGRAWLVVFQALFTAVVNEKAACTKKTTKSSGPTAAALKRLNDAASAVRWLTERCVQRLSKKVVKPLLIHLFQTMVHQGQLYSPVSLDYVKAIRCIVSYAPHLEHLDEEHWLRAAEMGFNVVLRDSLRTRLDDDEDLPEDGMDGGTDAGDSVMEREEDDDDELPSTSAGGRSLKRRWREGSAIPGPSRRRGTPLLPRTQAVSLEQIEFTSLLVVLLVHPSAPLLSSDHPNLASGVLKRLLRFIRLYPVDTSLHQDYLLALSATLSHVALNKRDAVTHFARGAWDHLIGLWGTKNKGMKEGLVVVLRMLLPFYTANESRREGTDPDLNHMDGVAKLWQLLDGEADSRWGIDGLSLECLRFELSQSRGSQLDAFIARTFRYGWNFDSSQALAWAILELQADCAAKLYVQSESIHSPRRNYGKKEGKRIKLDNPISSLLDSIRVHATSSIRAYHLQILLFFIDRHWMTLHEGLQQNVMSTLLQFVSFDDAIIQSWTFLCFAAIAERQVSLSSSSPKCVSGPSVWDPIWTHAMRRADVPIVCRAACHAAYTLLLHMKSLLTSQRVLLEIEAFAKDLDVQGPPFPHDSVCIFLSLCLQVASQDMRLYRMHIEDKVLSWLVDNWSLDASRTVGTGSSTGGKPKISPPMVSDIMMVLESICGLSKRSTLICRTMLPECAIVDEMREERQTAVIRTFLLHAELPRFRHPQSTASSSPTTTVPVQTSVDRAEELAQPGNRERRVSGGLLKLLEPLVWENGTGTDGHIAAERARRLLDVAVIAICFESLLVFNGIKSNKRVLHTACKVVSQITPLLTNRRWTMEEKTLVLMGFEPLVLASEEQEDSAWDGLLPPDEGTGIRKQVLKSLTMNAEQDAMRAVADQRELQRTTWQLSDIQDTFAEVLVAVRDVLRTILSKLAGETKSSTAMDIDDKDDFAPVRTAAQVTQPEAQKHTGGLTHSQYILSICVSFLALGPTLQSASGEATRDRELADIILNTDGDEFLVAGPAYFSGVRQKTLNLSLNTLDNFLDKFESLLKQYPYARAERLQLLTVQLLDSTSYLWVQDSVMNSATLSNKQLRSWRVRDNVVAFLDRYLAQDPMEQAWFIRSPDLSEEEDERPPMPTAVLPELGADEDIRYNWKPPVQKSGAL</sequence>
<comment type="caution">
    <text evidence="5">The sequence shown here is derived from an EMBL/GenBank/DDBJ whole genome shotgun (WGS) entry which is preliminary data.</text>
</comment>
<proteinExistence type="predicted"/>
<dbReference type="GO" id="GO:0004674">
    <property type="term" value="F:protein serine/threonine kinase activity"/>
    <property type="evidence" value="ECO:0007669"/>
    <property type="project" value="InterPro"/>
</dbReference>
<dbReference type="InterPro" id="IPR021668">
    <property type="entry name" value="TAN"/>
</dbReference>
<accession>A0A4Y9ZN95</accession>
<comment type="subunit">
    <text evidence="1">Associates with DNA double-strand breaks.</text>
</comment>
<keyword evidence="6" id="KW-1185">Reference proteome</keyword>
<dbReference type="Proteomes" id="UP000298061">
    <property type="component" value="Unassembled WGS sequence"/>
</dbReference>
<feature type="region of interest" description="Disordered" evidence="3">
    <location>
        <begin position="175"/>
        <end position="237"/>
    </location>
</feature>
<protein>
    <recommendedName>
        <fullName evidence="4">Telomere-length maintenance and DNA damage repair domain-containing protein</fullName>
    </recommendedName>
</protein>
<reference evidence="5 6" key="1">
    <citation type="submission" date="2019-02" db="EMBL/GenBank/DDBJ databases">
        <title>Genome sequencing of the rare red list fungi Hericium alpestre (H. flagellum).</title>
        <authorList>
            <person name="Buettner E."/>
            <person name="Kellner H."/>
        </authorList>
    </citation>
    <scope>NUCLEOTIDE SEQUENCE [LARGE SCALE GENOMIC DNA]</scope>
    <source>
        <strain evidence="5 6">DSM 108284</strain>
    </source>
</reference>
<dbReference type="STRING" id="135208.A0A4Y9ZN95"/>
<evidence type="ECO:0000313" key="6">
    <source>
        <dbReference type="Proteomes" id="UP000298061"/>
    </source>
</evidence>
<dbReference type="SMART" id="SM01342">
    <property type="entry name" value="TAN"/>
    <property type="match status" value="1"/>
</dbReference>
<dbReference type="InterPro" id="IPR016024">
    <property type="entry name" value="ARM-type_fold"/>
</dbReference>
<evidence type="ECO:0000259" key="4">
    <source>
        <dbReference type="SMART" id="SM01342"/>
    </source>
</evidence>
<dbReference type="EMBL" id="SFCI01001630">
    <property type="protein sequence ID" value="TFY75311.1"/>
    <property type="molecule type" value="Genomic_DNA"/>
</dbReference>
<dbReference type="AlphaFoldDB" id="A0A4Y9ZN95"/>
<dbReference type="OrthoDB" id="381190at2759"/>
<name>A0A4Y9ZN95_9AGAM</name>
<feature type="domain" description="Telomere-length maintenance and DNA damage repair" evidence="4">
    <location>
        <begin position="1"/>
        <end position="156"/>
    </location>
</feature>
<organism evidence="5 6">
    <name type="scientific">Hericium alpestre</name>
    <dbReference type="NCBI Taxonomy" id="135208"/>
    <lineage>
        <taxon>Eukaryota</taxon>
        <taxon>Fungi</taxon>
        <taxon>Dikarya</taxon>
        <taxon>Basidiomycota</taxon>
        <taxon>Agaricomycotina</taxon>
        <taxon>Agaricomycetes</taxon>
        <taxon>Russulales</taxon>
        <taxon>Hericiaceae</taxon>
        <taxon>Hericium</taxon>
    </lineage>
</organism>
<evidence type="ECO:0000256" key="3">
    <source>
        <dbReference type="SAM" id="MobiDB-lite"/>
    </source>
</evidence>
<feature type="compositionally biased region" description="Acidic residues" evidence="3">
    <location>
        <begin position="175"/>
        <end position="185"/>
    </location>
</feature>
<evidence type="ECO:0000313" key="5">
    <source>
        <dbReference type="EMBL" id="TFY75311.1"/>
    </source>
</evidence>